<name>A0A9W8TII6_9PEZI</name>
<evidence type="ECO:0000256" key="1">
    <source>
        <dbReference type="SAM" id="MobiDB-lite"/>
    </source>
</evidence>
<dbReference type="InterPro" id="IPR053006">
    <property type="entry name" value="Meiosis_regulatory"/>
</dbReference>
<feature type="region of interest" description="Disordered" evidence="1">
    <location>
        <begin position="38"/>
        <end position="172"/>
    </location>
</feature>
<dbReference type="Pfam" id="PF10544">
    <property type="entry name" value="T5orf172"/>
    <property type="match status" value="1"/>
</dbReference>
<dbReference type="AlphaFoldDB" id="A0A9W8TII6"/>
<evidence type="ECO:0000313" key="4">
    <source>
        <dbReference type="EMBL" id="KAJ3563330.1"/>
    </source>
</evidence>
<dbReference type="PANTHER" id="PTHR28094:SF1">
    <property type="entry name" value="MEIOTICALLY UP-REGULATED GENE 113 PROTEIN"/>
    <property type="match status" value="1"/>
</dbReference>
<feature type="compositionally biased region" description="Low complexity" evidence="1">
    <location>
        <begin position="125"/>
        <end position="134"/>
    </location>
</feature>
<gene>
    <name evidence="4" type="ORF">NPX13_g8240</name>
</gene>
<sequence>MPSIFAENDLSGVVVGIEKMKLDLVELLESPSVASSCTFQATPVTPTPKQLPSLETPVVSKSGRRRSTERNRPRPSRSNKLDPLHSHLGSTDEGNNCEQFHQSPPKISITSPSRENTNIRRRSSSPKSSPSTPQRTPPPLPSILASAPGRLQSSHRTNRPRSSSHVDNKSWSRRDVDDEIKNTLIEPLTEAVQKSRTKLKIGDVYIFKATPQTEPHCKLLKIGSTAKSEKSRKDAIMNVCRFSSLKQHPDPRSMWLHLFEKAEKLAHGHLVDRKRKFVCPCGKSHQEYFDVDTKTAERVVQCWRQFCASDPYDAKGELRPFWKHRLGNLGNLRYWGSQEVEGLDELESRHRKWEEFANPRWLDKFRFDATVKVGKAWAKRLHIITVINLFIIAFFASPSLKLFCLWLMIVGSCMYWE</sequence>
<keyword evidence="2" id="KW-0812">Transmembrane</keyword>
<dbReference type="PANTHER" id="PTHR28094">
    <property type="entry name" value="MEIOTICALLY UP-REGULATED GENE 113 PROTEIN"/>
    <property type="match status" value="1"/>
</dbReference>
<feature type="transmembrane region" description="Helical" evidence="2">
    <location>
        <begin position="389"/>
        <end position="416"/>
    </location>
</feature>
<reference evidence="4" key="1">
    <citation type="submission" date="2022-07" db="EMBL/GenBank/DDBJ databases">
        <title>Genome Sequence of Xylaria arbuscula.</title>
        <authorList>
            <person name="Buettner E."/>
        </authorList>
    </citation>
    <scope>NUCLEOTIDE SEQUENCE</scope>
    <source>
        <strain evidence="4">VT107</strain>
    </source>
</reference>
<feature type="compositionally biased region" description="Polar residues" evidence="1">
    <location>
        <begin position="38"/>
        <end position="50"/>
    </location>
</feature>
<organism evidence="4 5">
    <name type="scientific">Xylaria arbuscula</name>
    <dbReference type="NCBI Taxonomy" id="114810"/>
    <lineage>
        <taxon>Eukaryota</taxon>
        <taxon>Fungi</taxon>
        <taxon>Dikarya</taxon>
        <taxon>Ascomycota</taxon>
        <taxon>Pezizomycotina</taxon>
        <taxon>Sordariomycetes</taxon>
        <taxon>Xylariomycetidae</taxon>
        <taxon>Xylariales</taxon>
        <taxon>Xylariaceae</taxon>
        <taxon>Xylaria</taxon>
    </lineage>
</organism>
<evidence type="ECO:0000256" key="2">
    <source>
        <dbReference type="SAM" id="Phobius"/>
    </source>
</evidence>
<feature type="compositionally biased region" description="Polar residues" evidence="1">
    <location>
        <begin position="151"/>
        <end position="163"/>
    </location>
</feature>
<proteinExistence type="predicted"/>
<protein>
    <recommendedName>
        <fullName evidence="3">Bacteriophage T5 Orf172 DNA-binding domain-containing protein</fullName>
    </recommendedName>
</protein>
<evidence type="ECO:0000259" key="3">
    <source>
        <dbReference type="Pfam" id="PF10544"/>
    </source>
</evidence>
<dbReference type="EMBL" id="JANPWZ010001775">
    <property type="protein sequence ID" value="KAJ3563330.1"/>
    <property type="molecule type" value="Genomic_DNA"/>
</dbReference>
<keyword evidence="2" id="KW-0472">Membrane</keyword>
<accession>A0A9W8TII6</accession>
<keyword evidence="5" id="KW-1185">Reference proteome</keyword>
<dbReference type="Proteomes" id="UP001148614">
    <property type="component" value="Unassembled WGS sequence"/>
</dbReference>
<keyword evidence="2" id="KW-1133">Transmembrane helix</keyword>
<feature type="compositionally biased region" description="Polar residues" evidence="1">
    <location>
        <begin position="88"/>
        <end position="102"/>
    </location>
</feature>
<dbReference type="VEuPathDB" id="FungiDB:F4678DRAFT_137123"/>
<comment type="caution">
    <text evidence="4">The sequence shown here is derived from an EMBL/GenBank/DDBJ whole genome shotgun (WGS) entry which is preliminary data.</text>
</comment>
<feature type="domain" description="Bacteriophage T5 Orf172 DNA-binding" evidence="3">
    <location>
        <begin position="204"/>
        <end position="304"/>
    </location>
</feature>
<dbReference type="InterPro" id="IPR018306">
    <property type="entry name" value="Phage_T5_Orf172_DNA-bd"/>
</dbReference>
<evidence type="ECO:0000313" key="5">
    <source>
        <dbReference type="Proteomes" id="UP001148614"/>
    </source>
</evidence>